<protein>
    <recommendedName>
        <fullName evidence="4">RING-type E3 ubiquitin transferase</fullName>
        <ecNumber evidence="4">2.3.2.27</ecNumber>
    </recommendedName>
</protein>
<accession>A0A238BYE7</accession>
<dbReference type="GO" id="GO:0000209">
    <property type="term" value="P:protein polyubiquitination"/>
    <property type="evidence" value="ECO:0007669"/>
    <property type="project" value="TreeGrafter"/>
</dbReference>
<dbReference type="EC" id="2.3.2.27" evidence="4"/>
<dbReference type="SUPFAM" id="SSF57850">
    <property type="entry name" value="RING/U-box"/>
    <property type="match status" value="1"/>
</dbReference>
<dbReference type="GO" id="GO:0003755">
    <property type="term" value="F:peptidyl-prolyl cis-trans isomerase activity"/>
    <property type="evidence" value="ECO:0007669"/>
    <property type="project" value="InterPro"/>
</dbReference>
<sequence length="429" mass="48181">MGKKQHQKDKLYLTTTEWKETYGGHKDDTGRRMQRAFFKRLPITHCSLSLLPFEDPVCSQDGIIFDLTQIIPYLKKYGVNPVTGTKMTAKELIHLKFDKDSDGNFRCPVTFRVFTPTSHIVTIRQTGNVYSLEAIEELNLKPGHLKDLLTDEPFQKKDIIVLQDPNHLEKFNIEQFHHIKLDLKTKSEIEAEKKAMKDPKFYIRRMNNETKEILEKLAKEYVPAKIEQIEEETIDELNAAHYSQGRVAAGLTSTTMEPITHQKAAVLDADTMQGGDPTGTGKGGDSIWGKPFKDEIISSFSHDQRGILSMANQGTDTNKSQFFITFRSCSYLDGKHTIFGRVVGGTGTLNAIEKIETDESSRPIAKTVESAPAVIIQIPKPKKYGSGVGKYINLPEVTAATKRTANDITEFGVAKKTAVKSNFSDFSSW</sequence>
<name>A0A238BYE7_9BILA</name>
<proteinExistence type="inferred from homology"/>
<dbReference type="PANTHER" id="PTHR45625">
    <property type="entry name" value="PEPTIDYL-PROLYL CIS-TRANS ISOMERASE-RELATED"/>
    <property type="match status" value="1"/>
</dbReference>
<evidence type="ECO:0000256" key="5">
    <source>
        <dbReference type="ARBA" id="ARBA00022679"/>
    </source>
</evidence>
<evidence type="ECO:0000259" key="9">
    <source>
        <dbReference type="PROSITE" id="PS51698"/>
    </source>
</evidence>
<keyword evidence="7" id="KW-0539">Nucleus</keyword>
<comment type="similarity">
    <text evidence="3">Belongs to the cyclophilin-type PPIase family. PPIL2 subfamily.</text>
</comment>
<dbReference type="Proteomes" id="UP000242913">
    <property type="component" value="Unassembled WGS sequence"/>
</dbReference>
<keyword evidence="11" id="KW-1185">Reference proteome</keyword>
<dbReference type="SMART" id="SM00504">
    <property type="entry name" value="Ubox"/>
    <property type="match status" value="1"/>
</dbReference>
<gene>
    <name evidence="10" type="ORF">X798_02955</name>
</gene>
<comment type="catalytic activity">
    <reaction evidence="1">
        <text>S-ubiquitinyl-[E2 ubiquitin-conjugating enzyme]-L-cysteine + [acceptor protein]-L-lysine = [E2 ubiquitin-conjugating enzyme]-L-cysteine + N(6)-ubiquitinyl-[acceptor protein]-L-lysine.</text>
        <dbReference type="EC" id="2.3.2.27"/>
    </reaction>
</comment>
<evidence type="ECO:0000313" key="10">
    <source>
        <dbReference type="EMBL" id="OZC10104.1"/>
    </source>
</evidence>
<keyword evidence="5" id="KW-0808">Transferase</keyword>
<evidence type="ECO:0000313" key="11">
    <source>
        <dbReference type="Proteomes" id="UP000242913"/>
    </source>
</evidence>
<dbReference type="Pfam" id="PF00160">
    <property type="entry name" value="Pro_isomerase"/>
    <property type="match status" value="1"/>
</dbReference>
<dbReference type="GO" id="GO:0061630">
    <property type="term" value="F:ubiquitin protein ligase activity"/>
    <property type="evidence" value="ECO:0007669"/>
    <property type="project" value="UniProtKB-EC"/>
</dbReference>
<dbReference type="InterPro" id="IPR003613">
    <property type="entry name" value="Ubox_domain"/>
</dbReference>
<comment type="subcellular location">
    <subcellularLocation>
        <location evidence="2">Nucleus</location>
    </subcellularLocation>
</comment>
<feature type="domain" description="PPIase cyclophilin-type" evidence="8">
    <location>
        <begin position="266"/>
        <end position="368"/>
    </location>
</feature>
<evidence type="ECO:0000256" key="1">
    <source>
        <dbReference type="ARBA" id="ARBA00000900"/>
    </source>
</evidence>
<dbReference type="InterPro" id="IPR029000">
    <property type="entry name" value="Cyclophilin-like_dom_sf"/>
</dbReference>
<evidence type="ECO:0000259" key="8">
    <source>
        <dbReference type="PROSITE" id="PS50072"/>
    </source>
</evidence>
<dbReference type="FunFam" id="3.30.40.10:FF:000079">
    <property type="entry name" value="Peptidyl-prolyl cis-trans isomerase 2"/>
    <property type="match status" value="1"/>
</dbReference>
<evidence type="ECO:0000256" key="6">
    <source>
        <dbReference type="ARBA" id="ARBA00022786"/>
    </source>
</evidence>
<dbReference type="InterPro" id="IPR026951">
    <property type="entry name" value="PPIL2_U-box_dom"/>
</dbReference>
<organism evidence="10 11">
    <name type="scientific">Onchocerca flexuosa</name>
    <dbReference type="NCBI Taxonomy" id="387005"/>
    <lineage>
        <taxon>Eukaryota</taxon>
        <taxon>Metazoa</taxon>
        <taxon>Ecdysozoa</taxon>
        <taxon>Nematoda</taxon>
        <taxon>Chromadorea</taxon>
        <taxon>Rhabditida</taxon>
        <taxon>Spirurina</taxon>
        <taxon>Spiruromorpha</taxon>
        <taxon>Filarioidea</taxon>
        <taxon>Onchocercidae</taxon>
        <taxon>Onchocerca</taxon>
    </lineage>
</organism>
<dbReference type="InterPro" id="IPR002130">
    <property type="entry name" value="Cyclophilin-type_PPIase_dom"/>
</dbReference>
<keyword evidence="6" id="KW-0833">Ubl conjugation pathway</keyword>
<evidence type="ECO:0000256" key="2">
    <source>
        <dbReference type="ARBA" id="ARBA00004123"/>
    </source>
</evidence>
<evidence type="ECO:0000256" key="3">
    <source>
        <dbReference type="ARBA" id="ARBA00007930"/>
    </source>
</evidence>
<keyword evidence="10" id="KW-0413">Isomerase</keyword>
<evidence type="ECO:0000256" key="7">
    <source>
        <dbReference type="ARBA" id="ARBA00023242"/>
    </source>
</evidence>
<dbReference type="PROSITE" id="PS50072">
    <property type="entry name" value="CSA_PPIASE_2"/>
    <property type="match status" value="1"/>
</dbReference>
<dbReference type="PRINTS" id="PR00153">
    <property type="entry name" value="CSAPPISMRASE"/>
</dbReference>
<dbReference type="OrthoDB" id="30774at2759"/>
<dbReference type="InterPro" id="IPR044666">
    <property type="entry name" value="Cyclophilin_A-like"/>
</dbReference>
<dbReference type="SUPFAM" id="SSF50891">
    <property type="entry name" value="Cyclophilin-like"/>
    <property type="match status" value="1"/>
</dbReference>
<evidence type="ECO:0000256" key="4">
    <source>
        <dbReference type="ARBA" id="ARBA00012483"/>
    </source>
</evidence>
<dbReference type="CDD" id="cd16663">
    <property type="entry name" value="RING-Ubox_PPIL2"/>
    <property type="match status" value="1"/>
</dbReference>
<dbReference type="GO" id="GO:0071013">
    <property type="term" value="C:catalytic step 2 spliceosome"/>
    <property type="evidence" value="ECO:0007669"/>
    <property type="project" value="TreeGrafter"/>
</dbReference>
<dbReference type="Pfam" id="PF04641">
    <property type="entry name" value="Rtf2"/>
    <property type="match status" value="1"/>
</dbReference>
<feature type="domain" description="U-box" evidence="9">
    <location>
        <begin position="39"/>
        <end position="112"/>
    </location>
</feature>
<dbReference type="PROSITE" id="PS51698">
    <property type="entry name" value="U_BOX"/>
    <property type="match status" value="1"/>
</dbReference>
<dbReference type="InterPro" id="IPR013083">
    <property type="entry name" value="Znf_RING/FYVE/PHD"/>
</dbReference>
<dbReference type="EMBL" id="KZ269989">
    <property type="protein sequence ID" value="OZC10104.1"/>
    <property type="molecule type" value="Genomic_DNA"/>
</dbReference>
<dbReference type="Gene3D" id="3.30.40.10">
    <property type="entry name" value="Zinc/RING finger domain, C3HC4 (zinc finger)"/>
    <property type="match status" value="1"/>
</dbReference>
<dbReference type="PANTHER" id="PTHR45625:SF1">
    <property type="entry name" value="RING-TYPE E3 UBIQUITIN-PROTEIN LIGASE PPIL2"/>
    <property type="match status" value="1"/>
</dbReference>
<dbReference type="AlphaFoldDB" id="A0A238BYE7"/>
<dbReference type="Gene3D" id="2.40.100.10">
    <property type="entry name" value="Cyclophilin-like"/>
    <property type="match status" value="1"/>
</dbReference>
<reference evidence="10 11" key="1">
    <citation type="submission" date="2015-12" db="EMBL/GenBank/DDBJ databases">
        <title>Draft genome of the nematode, Onchocerca flexuosa.</title>
        <authorList>
            <person name="Mitreva M."/>
        </authorList>
    </citation>
    <scope>NUCLEOTIDE SEQUENCE [LARGE SCALE GENOMIC DNA]</scope>
    <source>
        <strain evidence="10">Red Deer</strain>
    </source>
</reference>